<name>A0ACA9K1V5_9GLOM</name>
<gene>
    <name evidence="1" type="ORF">SCALOS_LOCUS1035</name>
</gene>
<reference evidence="1" key="1">
    <citation type="submission" date="2021-06" db="EMBL/GenBank/DDBJ databases">
        <authorList>
            <person name="Kallberg Y."/>
            <person name="Tangrot J."/>
            <person name="Rosling A."/>
        </authorList>
    </citation>
    <scope>NUCLEOTIDE SEQUENCE</scope>
    <source>
        <strain evidence="1">AU212A</strain>
    </source>
</reference>
<comment type="caution">
    <text evidence="1">The sequence shown here is derived from an EMBL/GenBank/DDBJ whole genome shotgun (WGS) entry which is preliminary data.</text>
</comment>
<proteinExistence type="predicted"/>
<accession>A0ACA9K1V5</accession>
<dbReference type="EMBL" id="CAJVPM010000608">
    <property type="protein sequence ID" value="CAG8447920.1"/>
    <property type="molecule type" value="Genomic_DNA"/>
</dbReference>
<evidence type="ECO:0000313" key="2">
    <source>
        <dbReference type="Proteomes" id="UP000789860"/>
    </source>
</evidence>
<sequence length="262" mass="30824">MFHNIIIHTQRCYGILLVTITQFFAPCNMIITTDESAKDVISPNYKFNIPERTILIANHQGMQFFDFIFLKRSWASDKDTLNNKLSEIANSEDPMWLLIFPEGTLVTEETRGWSRKYAAKAGLALKKSVHYIYDLTIGFDGITKGQYPDHVYNLKGIYFTGISPNNVHMHIRRYAIAEIPDDKDKFTEWLRQRWIEKDALMETFYAKGRFPTAESPKILPIRLRSINEIAYIWYFVIPLVWVIWNFWNTMIEKFNKSALYVL</sequence>
<protein>
    <submittedName>
        <fullName evidence="1">10894_t:CDS:1</fullName>
    </submittedName>
</protein>
<keyword evidence="2" id="KW-1185">Reference proteome</keyword>
<organism evidence="1 2">
    <name type="scientific">Scutellospora calospora</name>
    <dbReference type="NCBI Taxonomy" id="85575"/>
    <lineage>
        <taxon>Eukaryota</taxon>
        <taxon>Fungi</taxon>
        <taxon>Fungi incertae sedis</taxon>
        <taxon>Mucoromycota</taxon>
        <taxon>Glomeromycotina</taxon>
        <taxon>Glomeromycetes</taxon>
        <taxon>Diversisporales</taxon>
        <taxon>Gigasporaceae</taxon>
        <taxon>Scutellospora</taxon>
    </lineage>
</organism>
<dbReference type="Proteomes" id="UP000789860">
    <property type="component" value="Unassembled WGS sequence"/>
</dbReference>
<evidence type="ECO:0000313" key="1">
    <source>
        <dbReference type="EMBL" id="CAG8447920.1"/>
    </source>
</evidence>